<protein>
    <submittedName>
        <fullName evidence="2">Uncharacterized protein</fullName>
    </submittedName>
</protein>
<name>A0ABQ9UXE2_SAGOE</name>
<feature type="region of interest" description="Disordered" evidence="1">
    <location>
        <begin position="39"/>
        <end position="160"/>
    </location>
</feature>
<reference evidence="2 3" key="1">
    <citation type="submission" date="2023-05" db="EMBL/GenBank/DDBJ databases">
        <title>B98-5 Cell Line De Novo Hybrid Assembly: An Optical Mapping Approach.</title>
        <authorList>
            <person name="Kananen K."/>
            <person name="Auerbach J.A."/>
            <person name="Kautto E."/>
            <person name="Blachly J.S."/>
        </authorList>
    </citation>
    <scope>NUCLEOTIDE SEQUENCE [LARGE SCALE GENOMIC DNA]</scope>
    <source>
        <strain evidence="2">B95-8</strain>
        <tissue evidence="2">Cell line</tissue>
    </source>
</reference>
<evidence type="ECO:0000313" key="2">
    <source>
        <dbReference type="EMBL" id="KAK2101511.1"/>
    </source>
</evidence>
<dbReference type="Proteomes" id="UP001266305">
    <property type="component" value="Unassembled WGS sequence"/>
</dbReference>
<evidence type="ECO:0000256" key="1">
    <source>
        <dbReference type="SAM" id="MobiDB-lite"/>
    </source>
</evidence>
<sequence length="160" mass="17462">MGRRRQENWSWAWRGRIENPMLGPAEANRRSLELGLEKPTLGHLGPIGTLGGQKLSLERPNLSQGPELSDLQRPLGAGEEPSPQRLLRGENGRLAFRSRRKEGLGPKKLTRGHSGQGEDARTPMLVTGGPPGGTSLARGGHREGRSWACGDRLPQRQELG</sequence>
<dbReference type="EMBL" id="JASSZA010000009">
    <property type="protein sequence ID" value="KAK2101511.1"/>
    <property type="molecule type" value="Genomic_DNA"/>
</dbReference>
<proteinExistence type="predicted"/>
<organism evidence="2 3">
    <name type="scientific">Saguinus oedipus</name>
    <name type="common">Cotton-top tamarin</name>
    <name type="synonym">Oedipomidas oedipus</name>
    <dbReference type="NCBI Taxonomy" id="9490"/>
    <lineage>
        <taxon>Eukaryota</taxon>
        <taxon>Metazoa</taxon>
        <taxon>Chordata</taxon>
        <taxon>Craniata</taxon>
        <taxon>Vertebrata</taxon>
        <taxon>Euteleostomi</taxon>
        <taxon>Mammalia</taxon>
        <taxon>Eutheria</taxon>
        <taxon>Euarchontoglires</taxon>
        <taxon>Primates</taxon>
        <taxon>Haplorrhini</taxon>
        <taxon>Platyrrhini</taxon>
        <taxon>Cebidae</taxon>
        <taxon>Callitrichinae</taxon>
        <taxon>Saguinus</taxon>
    </lineage>
</organism>
<accession>A0ABQ9UXE2</accession>
<keyword evidence="3" id="KW-1185">Reference proteome</keyword>
<gene>
    <name evidence="2" type="ORF">P7K49_019177</name>
</gene>
<evidence type="ECO:0000313" key="3">
    <source>
        <dbReference type="Proteomes" id="UP001266305"/>
    </source>
</evidence>
<comment type="caution">
    <text evidence="2">The sequence shown here is derived from an EMBL/GenBank/DDBJ whole genome shotgun (WGS) entry which is preliminary data.</text>
</comment>